<evidence type="ECO:0000256" key="1">
    <source>
        <dbReference type="ARBA" id="ARBA00007992"/>
    </source>
</evidence>
<dbReference type="InterPro" id="IPR002938">
    <property type="entry name" value="FAD-bd"/>
</dbReference>
<keyword evidence="5" id="KW-0503">Monooxygenase</keyword>
<dbReference type="PANTHER" id="PTHR13789">
    <property type="entry name" value="MONOOXYGENASE"/>
    <property type="match status" value="1"/>
</dbReference>
<dbReference type="PANTHER" id="PTHR13789:SF147">
    <property type="entry name" value="PUTATIVE (AFU_ORTHOLOGUE AFUA_2G01950)-RELATED"/>
    <property type="match status" value="1"/>
</dbReference>
<evidence type="ECO:0000313" key="8">
    <source>
        <dbReference type="Proteomes" id="UP000614334"/>
    </source>
</evidence>
<comment type="caution">
    <text evidence="7">The sequence shown here is derived from an EMBL/GenBank/DDBJ whole genome shotgun (WGS) entry which is preliminary data.</text>
</comment>
<keyword evidence="2" id="KW-0285">Flavoprotein</keyword>
<dbReference type="GO" id="GO:0004497">
    <property type="term" value="F:monooxygenase activity"/>
    <property type="evidence" value="ECO:0007669"/>
    <property type="project" value="UniProtKB-KW"/>
</dbReference>
<dbReference type="InterPro" id="IPR050493">
    <property type="entry name" value="FAD-dep_Monooxygenase_BioMet"/>
</dbReference>
<organism evidence="7 8">
    <name type="scientific">Rhizoctonia solani</name>
    <dbReference type="NCBI Taxonomy" id="456999"/>
    <lineage>
        <taxon>Eukaryota</taxon>
        <taxon>Fungi</taxon>
        <taxon>Dikarya</taxon>
        <taxon>Basidiomycota</taxon>
        <taxon>Agaricomycotina</taxon>
        <taxon>Agaricomycetes</taxon>
        <taxon>Cantharellales</taxon>
        <taxon>Ceratobasidiaceae</taxon>
        <taxon>Rhizoctonia</taxon>
    </lineage>
</organism>
<evidence type="ECO:0000256" key="2">
    <source>
        <dbReference type="ARBA" id="ARBA00022630"/>
    </source>
</evidence>
<dbReference type="PRINTS" id="PR00420">
    <property type="entry name" value="RNGMNOXGNASE"/>
</dbReference>
<reference evidence="7" key="1">
    <citation type="submission" date="2020-09" db="EMBL/GenBank/DDBJ databases">
        <title>Comparative genome analyses of four rice-infecting Rhizoctonia solani isolates reveal extensive enrichment of homogalacturonan modification genes.</title>
        <authorList>
            <person name="Lee D.-Y."/>
            <person name="Jeon J."/>
            <person name="Kim K.-T."/>
            <person name="Cheong K."/>
            <person name="Song H."/>
            <person name="Choi G."/>
            <person name="Ko J."/>
            <person name="Opiyo S.O."/>
            <person name="Zuo S."/>
            <person name="Madhav S."/>
            <person name="Lee Y.-H."/>
            <person name="Wang G.-L."/>
        </authorList>
    </citation>
    <scope>NUCLEOTIDE SEQUENCE</scope>
    <source>
        <strain evidence="7">AG1-IA B2</strain>
    </source>
</reference>
<gene>
    <name evidence="7" type="ORF">RHS01_04292</name>
</gene>
<dbReference type="Proteomes" id="UP000614334">
    <property type="component" value="Unassembled WGS sequence"/>
</dbReference>
<evidence type="ECO:0000256" key="5">
    <source>
        <dbReference type="ARBA" id="ARBA00023033"/>
    </source>
</evidence>
<comment type="similarity">
    <text evidence="1">Belongs to the paxM FAD-dependent monooxygenase family.</text>
</comment>
<dbReference type="EMBL" id="JACYCF010000006">
    <property type="protein sequence ID" value="KAF8756434.1"/>
    <property type="molecule type" value="Genomic_DNA"/>
</dbReference>
<sequence length="639" mass="70761">MISAEITNLNSTTTRLESPFIAAIWVRAELFIREEHIMPKNTGSNFRIMCKSEDYEGLSLAGVYINASLAEHRSADQIVLVTTTHRLLRSTSLLLPPRSRLIPSDSIRLPRVNTAVVNTSRTRLKHRIPARPVRETEALAHRTLNRRITPPALVSRLNLGFKKQHVTPIKAPLAAADASVDATKAQSSVLFDGRTTSSPLNIVVVGCGLGGLAAAYCLAKAGHKVTMFEGAPAIGEVGAGIQVTPNVSRLLIRWGLGEQLENIAVRPEGIVFRRWNTGEKVGETKWGGEFENEHGAPYYHIHRADFHKLLYDITIPLIDLHLNSYVTSIDPEAPSVTIKNDKVFKCDLIIGADGVKSAIREMVVGHVDRPVDTGDAAYRAIVPTDKLLADPELRSLVEHPEMTGWMGPGRHIMGYCIRAKKEYNMVLLHPDDGATESWSAEGSGDNMRKDFEGWEPRVEKLLKMVPSTLKWALRDRLPLDTWIHKSNKVVLLGDAATPCFLIVPRVLPWPSKMAASRQLILPRQQPISGPLLPRAYETLRLSRTANTQAQSRLNQKIFHYEDGPEQEARDASMRAAMRGETEGSANQWADKAKSKVQFSYDADAAPRSGGGKLDPRSRRSLVLRFSLSPVRTLEEMLGG</sequence>
<dbReference type="Gene3D" id="3.50.50.60">
    <property type="entry name" value="FAD/NAD(P)-binding domain"/>
    <property type="match status" value="1"/>
</dbReference>
<dbReference type="Pfam" id="PF01494">
    <property type="entry name" value="FAD_binding_3"/>
    <property type="match status" value="1"/>
</dbReference>
<evidence type="ECO:0000256" key="3">
    <source>
        <dbReference type="ARBA" id="ARBA00022827"/>
    </source>
</evidence>
<dbReference type="SUPFAM" id="SSF51905">
    <property type="entry name" value="FAD/NAD(P)-binding domain"/>
    <property type="match status" value="1"/>
</dbReference>
<proteinExistence type="inferred from homology"/>
<dbReference type="SUPFAM" id="SSF54373">
    <property type="entry name" value="FAD-linked reductases, C-terminal domain"/>
    <property type="match status" value="1"/>
</dbReference>
<dbReference type="AlphaFoldDB" id="A0A8H7M2G0"/>
<evidence type="ECO:0000259" key="6">
    <source>
        <dbReference type="Pfam" id="PF01494"/>
    </source>
</evidence>
<keyword evidence="3" id="KW-0274">FAD</keyword>
<keyword evidence="4" id="KW-0560">Oxidoreductase</keyword>
<dbReference type="InterPro" id="IPR036188">
    <property type="entry name" value="FAD/NAD-bd_sf"/>
</dbReference>
<protein>
    <recommendedName>
        <fullName evidence="6">FAD-binding domain-containing protein</fullName>
    </recommendedName>
</protein>
<evidence type="ECO:0000313" key="7">
    <source>
        <dbReference type="EMBL" id="KAF8756434.1"/>
    </source>
</evidence>
<evidence type="ECO:0000256" key="4">
    <source>
        <dbReference type="ARBA" id="ARBA00023002"/>
    </source>
</evidence>
<dbReference type="GO" id="GO:0071949">
    <property type="term" value="F:FAD binding"/>
    <property type="evidence" value="ECO:0007669"/>
    <property type="project" value="InterPro"/>
</dbReference>
<accession>A0A8H7M2G0</accession>
<name>A0A8H7M2G0_9AGAM</name>
<feature type="domain" description="FAD-binding" evidence="6">
    <location>
        <begin position="202"/>
        <end position="451"/>
    </location>
</feature>